<keyword evidence="3" id="KW-1185">Reference proteome</keyword>
<protein>
    <submittedName>
        <fullName evidence="2">Uncharacterized protein</fullName>
    </submittedName>
</protein>
<feature type="chain" id="PRO_5011592891" evidence="1">
    <location>
        <begin position="24"/>
        <end position="38"/>
    </location>
</feature>
<evidence type="ECO:0000256" key="1">
    <source>
        <dbReference type="SAM" id="SignalP"/>
    </source>
</evidence>
<evidence type="ECO:0000313" key="3">
    <source>
        <dbReference type="Proteomes" id="UP000198935"/>
    </source>
</evidence>
<dbReference type="Proteomes" id="UP000198935">
    <property type="component" value="Unassembled WGS sequence"/>
</dbReference>
<dbReference type="AlphaFoldDB" id="A0A1H3QZJ5"/>
<keyword evidence="1" id="KW-0732">Signal</keyword>
<accession>A0A1H3QZJ5</accession>
<gene>
    <name evidence="2" type="ORF">SAMN05421736_107115</name>
</gene>
<sequence length="38" mass="4297">MKKFLMAVFTVALLVAPVQLIQAADTDEVIPFHLPYEH</sequence>
<reference evidence="3" key="1">
    <citation type="submission" date="2016-10" db="EMBL/GenBank/DDBJ databases">
        <authorList>
            <person name="Varghese N."/>
            <person name="Submissions S."/>
        </authorList>
    </citation>
    <scope>NUCLEOTIDE SEQUENCE [LARGE SCALE GENOMIC DNA]</scope>
    <source>
        <strain evidence="3">SP</strain>
    </source>
</reference>
<name>A0A1H3QZJ5_9BACI</name>
<evidence type="ECO:0000313" key="2">
    <source>
        <dbReference type="EMBL" id="SDZ18663.1"/>
    </source>
</evidence>
<feature type="signal peptide" evidence="1">
    <location>
        <begin position="1"/>
        <end position="23"/>
    </location>
</feature>
<dbReference type="EMBL" id="FNPI01000007">
    <property type="protein sequence ID" value="SDZ18663.1"/>
    <property type="molecule type" value="Genomic_DNA"/>
</dbReference>
<organism evidence="2 3">
    <name type="scientific">Evansella caseinilytica</name>
    <dbReference type="NCBI Taxonomy" id="1503961"/>
    <lineage>
        <taxon>Bacteria</taxon>
        <taxon>Bacillati</taxon>
        <taxon>Bacillota</taxon>
        <taxon>Bacilli</taxon>
        <taxon>Bacillales</taxon>
        <taxon>Bacillaceae</taxon>
        <taxon>Evansella</taxon>
    </lineage>
</organism>
<proteinExistence type="predicted"/>